<evidence type="ECO:0000313" key="5">
    <source>
        <dbReference type="EMBL" id="OCO82664.1"/>
    </source>
</evidence>
<keyword evidence="9" id="KW-1185">Reference proteome</keyword>
<dbReference type="SUPFAM" id="SSF53474">
    <property type="entry name" value="alpha/beta-Hydrolases"/>
    <property type="match status" value="1"/>
</dbReference>
<reference evidence="7" key="1">
    <citation type="submission" date="2016-04" db="EMBL/GenBank/DDBJ databases">
        <authorList>
            <person name="Osei Sekyere J."/>
            <person name="Sivertsen A."/>
            <person name="Pedersen A.T."/>
            <person name="Sundsfjord A."/>
        </authorList>
    </citation>
    <scope>NUCLEOTIDE SEQUENCE [LARGE SCALE GENOMIC DNA]</scope>
    <source>
        <strain evidence="7">945174350</strain>
    </source>
</reference>
<protein>
    <recommendedName>
        <fullName evidence="3">Esterase FrsA</fullName>
        <ecNumber evidence="3">3.1.1.1</ecNumber>
    </recommendedName>
</protein>
<reference evidence="4 8" key="3">
    <citation type="submission" date="2018-05" db="EMBL/GenBank/DDBJ databases">
        <title>Klebsiella quasipneumonaiae provides a window into carbapenemase gene transfer, plasmid rearrangements and nosocomial acquisition from the hospital environment.</title>
        <authorList>
            <person name="Mathers A.J."/>
            <person name="Vegesana K."/>
            <person name="Stoesser N."/>
            <person name="Crook D."/>
            <person name="Vaughan A."/>
            <person name="Barry K."/>
            <person name="Parikh H."/>
            <person name="Sebra R."/>
            <person name="Kotay S."/>
            <person name="Walker A.S."/>
            <person name="Sheppard A.E."/>
        </authorList>
    </citation>
    <scope>NUCLEOTIDE SEQUENCE [LARGE SCALE GENOMIC DNA]</scope>
    <source>
        <strain evidence="4 8">CAV1761</strain>
    </source>
</reference>
<evidence type="ECO:0000256" key="1">
    <source>
        <dbReference type="ARBA" id="ARBA00022487"/>
    </source>
</evidence>
<evidence type="ECO:0000313" key="9">
    <source>
        <dbReference type="Proteomes" id="UP000247823"/>
    </source>
</evidence>
<reference evidence="9" key="4">
    <citation type="submission" date="2018-06" db="EMBL/GenBank/DDBJ databases">
        <title>Serratia marcescens genome sequencing and assembly.</title>
        <authorList>
            <person name="Martins R.C."/>
            <person name="Perdigao-Neto L.V."/>
            <person name="Costa S.F."/>
            <person name="Levin A.S.S."/>
        </authorList>
    </citation>
    <scope>NUCLEOTIDE SEQUENCE [LARGE SCALE GENOMIC DNA]</scope>
    <source>
        <strain evidence="9">1283</strain>
    </source>
</reference>
<dbReference type="NCBIfam" id="NF003460">
    <property type="entry name" value="PRK05077.1"/>
    <property type="match status" value="1"/>
</dbReference>
<sequence length="415" mass="46730">MAQANLSEILFKPKFKHPETSTLVLRARNKVSAAMHSALEGDTTGSWYRILNPLLWAWRGVSPIEIHEVLARIAASDAERSNPQRLDTVVGYRNGNWIYEWIHQGMQWQQRATEQQDPLLGGEYWLKAASLYSIAGYPHLKGDELAEQAEMLANRAYEEAALLLPYQLKELEFRIEGGGSVTGFLHMPEKGEAPFPTVLMCGSLDTLQTDYHRLFRDYLAPQGIAMLTLDMPSIGSSCKWKLTQDSSYLHQQVLIQLASVPWVDHQRVSAFGFRFGANVAVRLAYLEPQRLRGVACLGPVVHRLLCDSSTQLNVPDMYMDVLASRMGMANASDNVLKVELNSYSLKMQGLLGRRCPTPMISGYWERDTLSPKEESQLIVTSSVSGKLVAIPRTPVYDSFHRALLQMSGWLKDKMR</sequence>
<dbReference type="EMBL" id="LJEX02000112">
    <property type="protein sequence ID" value="OCO82664.1"/>
    <property type="molecule type" value="Genomic_DNA"/>
</dbReference>
<evidence type="ECO:0000313" key="6">
    <source>
        <dbReference type="EMBL" id="PYA72779.1"/>
    </source>
</evidence>
<organism evidence="5 7">
    <name type="scientific">Serratia marcescens</name>
    <dbReference type="NCBI Taxonomy" id="615"/>
    <lineage>
        <taxon>Bacteria</taxon>
        <taxon>Pseudomonadati</taxon>
        <taxon>Pseudomonadota</taxon>
        <taxon>Gammaproteobacteria</taxon>
        <taxon>Enterobacterales</taxon>
        <taxon>Yersiniaceae</taxon>
        <taxon>Serratia</taxon>
    </lineage>
</organism>
<dbReference type="GO" id="GO:0106435">
    <property type="term" value="F:carboxylesterase activity"/>
    <property type="evidence" value="ECO:0007669"/>
    <property type="project" value="UniProtKB-EC"/>
</dbReference>
<dbReference type="Gene3D" id="3.40.50.1820">
    <property type="entry name" value="alpha/beta hydrolase"/>
    <property type="match status" value="1"/>
</dbReference>
<dbReference type="InterPro" id="IPR050261">
    <property type="entry name" value="FrsA_esterase"/>
</dbReference>
<dbReference type="EMBL" id="CP029449">
    <property type="protein sequence ID" value="AWL68089.1"/>
    <property type="molecule type" value="Genomic_DNA"/>
</dbReference>
<dbReference type="EMBL" id="QJQB01000100">
    <property type="protein sequence ID" value="PYA72779.1"/>
    <property type="molecule type" value="Genomic_DNA"/>
</dbReference>
<dbReference type="PANTHER" id="PTHR22946">
    <property type="entry name" value="DIENELACTONE HYDROLASE DOMAIN-CONTAINING PROTEIN-RELATED"/>
    <property type="match status" value="1"/>
</dbReference>
<dbReference type="EC" id="3.1.1.1" evidence="3"/>
<evidence type="ECO:0000256" key="3">
    <source>
        <dbReference type="HAMAP-Rule" id="MF_01063"/>
    </source>
</evidence>
<dbReference type="Proteomes" id="UP000050489">
    <property type="component" value="Unassembled WGS sequence"/>
</dbReference>
<dbReference type="PANTHER" id="PTHR22946:SF4">
    <property type="entry name" value="ESTERASE FRSA"/>
    <property type="match status" value="1"/>
</dbReference>
<keyword evidence="1 3" id="KW-0719">Serine esterase</keyword>
<comment type="function">
    <text evidence="3">Catalyzes the hydrolysis of esters.</text>
</comment>
<evidence type="ECO:0000313" key="8">
    <source>
        <dbReference type="Proteomes" id="UP000245399"/>
    </source>
</evidence>
<evidence type="ECO:0000256" key="2">
    <source>
        <dbReference type="ARBA" id="ARBA00022801"/>
    </source>
</evidence>
<dbReference type="Proteomes" id="UP000247823">
    <property type="component" value="Unassembled WGS sequence"/>
</dbReference>
<gene>
    <name evidence="3 5" type="primary">frsA</name>
    <name evidence="5" type="ORF">AN695_0221505</name>
    <name evidence="4" type="ORF">DKC05_10615</name>
    <name evidence="6" type="ORF">DMW51_04755</name>
</gene>
<comment type="similarity">
    <text evidence="3">Belongs to the FrsA family.</text>
</comment>
<reference evidence="6" key="6">
    <citation type="submission" date="2018-06" db="EMBL/GenBank/DDBJ databases">
        <authorList>
            <person name="Martins R.C."/>
            <person name="Perdigao-Neto L.V."/>
            <person name="Costa S.F."/>
            <person name="Levin A.S.S."/>
        </authorList>
    </citation>
    <scope>NUCLEOTIDE SEQUENCE</scope>
    <source>
        <strain evidence="6">1283</strain>
    </source>
</reference>
<dbReference type="AlphaFoldDB" id="A0A0G3SQJ2"/>
<dbReference type="Proteomes" id="UP000245399">
    <property type="component" value="Chromosome"/>
</dbReference>
<evidence type="ECO:0000313" key="7">
    <source>
        <dbReference type="Proteomes" id="UP000050489"/>
    </source>
</evidence>
<evidence type="ECO:0000313" key="4">
    <source>
        <dbReference type="EMBL" id="AWL68089.1"/>
    </source>
</evidence>
<dbReference type="InterPro" id="IPR043423">
    <property type="entry name" value="FrsA"/>
</dbReference>
<keyword evidence="2 3" id="KW-0378">Hydrolase</keyword>
<dbReference type="HAMAP" id="MF_01063">
    <property type="entry name" value="FrsA"/>
    <property type="match status" value="1"/>
</dbReference>
<dbReference type="Pfam" id="PF06500">
    <property type="entry name" value="FrsA-like"/>
    <property type="match status" value="1"/>
</dbReference>
<dbReference type="InterPro" id="IPR010520">
    <property type="entry name" value="FrsA-like"/>
</dbReference>
<reference evidence="6 9" key="5">
    <citation type="submission" date="2018-06" db="EMBL/GenBank/DDBJ databases">
        <title>Serratia marcescens genome sequencing and assembly.</title>
        <authorList>
            <person name="Martins R.C.R."/>
            <person name="Perdigao-Neto L.V."/>
            <person name="Costa S.F."/>
            <person name="Levin A.S.S."/>
        </authorList>
    </citation>
    <scope>NUCLEOTIDE SEQUENCE [LARGE SCALE GENOMIC DNA]</scope>
    <source>
        <strain evidence="6 9">1283</strain>
    </source>
</reference>
<dbReference type="RefSeq" id="WP_038871305.1">
    <property type="nucleotide sequence ID" value="NZ_CABMHU010000015.1"/>
</dbReference>
<accession>A0A0G3SQJ2</accession>
<name>A0A0G3SQJ2_SERMA</name>
<dbReference type="InterPro" id="IPR029058">
    <property type="entry name" value="AB_hydrolase_fold"/>
</dbReference>
<comment type="catalytic activity">
    <reaction evidence="3">
        <text>a carboxylic ester + H2O = an alcohol + a carboxylate + H(+)</text>
        <dbReference type="Rhea" id="RHEA:21164"/>
        <dbReference type="ChEBI" id="CHEBI:15377"/>
        <dbReference type="ChEBI" id="CHEBI:15378"/>
        <dbReference type="ChEBI" id="CHEBI:29067"/>
        <dbReference type="ChEBI" id="CHEBI:30879"/>
        <dbReference type="ChEBI" id="CHEBI:33308"/>
        <dbReference type="EC" id="3.1.1.1"/>
    </reaction>
</comment>
<reference evidence="5" key="2">
    <citation type="journal article" date="2017" name="PLoS ONE">
        <title>Genomic and phenotypic characterisation of fluoroquinolone resistance mechanisms in Enterobacteriaceae in Durban, South Africa.</title>
        <authorList>
            <person name="Osei Sekyere J."/>
            <person name="Amoako D.G."/>
        </authorList>
    </citation>
    <scope>NUCLEOTIDE SEQUENCE</scope>
    <source>
        <strain evidence="5">945174350</strain>
    </source>
</reference>
<proteinExistence type="inferred from homology"/>